<dbReference type="InParanoid" id="A0A151GRH5"/>
<dbReference type="STRING" id="98403.A0A151GRH5"/>
<evidence type="ECO:0000313" key="2">
    <source>
        <dbReference type="Proteomes" id="UP000076580"/>
    </source>
</evidence>
<comment type="caution">
    <text evidence="1">The sequence shown here is derived from an EMBL/GenBank/DDBJ whole genome shotgun (WGS) entry which is preliminary data.</text>
</comment>
<proteinExistence type="predicted"/>
<name>A0A151GRH5_DRECN</name>
<dbReference type="GeneID" id="63713494"/>
<sequence>MLSRAARPASKLATQPVAIIRCGLRFTALAHLSVSAIVPTGRIRYFYTSPQRHPKTLSISRLPLRRNTASWGWRTDGRLGQSLAQSRAASTRTITVERPLEDTDLLLERAGVDVESYFGNVKHWERLLATLHLNDEYDNIWAGVEAMRAKGLIHLFAEPGADVLRDVVVTTALRNDEHIATLVNIAAELLEDRAFRWPDLYMRIVHLCLEHSRFEDAVHWHLQLATYFPPSTEEFGALLSGFVVNPTPQMQSSLTTLYTFSTERGLYDCIIPALFASGQSKIARTWRKKLILFKDFPIGTKSRPFLTFLARYYPSVPLTTEELEAAGIGHPTGRVRYDEQISEAPTTATGHPTGQYSDSLMAKWFASSWASVDFAINLVHRIGVQAIGPRSFQSLALREQDAEGFACRIEQLQRLGIQSSPHIYCKVLVLFARHGEDVLLHDLVNCDIHPDEFENPETRQVLLAAAVATGDRRRETLLRGIEKVIETDPSSGRLNSLLACELPKRKMGKSMQVLERMEALKVNLAQDSAAQLLKRAFRSLRMHPVVRKSTKQRLRNDAESPLNRAIDYTRRVACHDVAIPIQYWTLLLYNLGRLGRFDELEQLCLEIIQLYTPPYGGLIPVHRLDLPRPSNMSTVVLGTTNPSTASCSEIIVTQCMDEGDMGRTADIEVYSHEPPSIHTKATLEGTGGPFHIKPVSRLPMFQDRCHEPASAKPGSTGSCYRGENDSRQYPVTPAQNEGQAYIPADLPFTHREHPVQKIFNPHLQRSIVRWGFDQTLAARPSVEAVMDMGNSGIVAFDVACGVRLLAVLRDQGVLVDRQILRTAVISRIALSQVPGRRKHRSRDGNETSAESIKRLVDRAWGSELLPSLPDMTRELEAQMPKLWSRYPKLFGRAFDDHDKDQVGIPWS</sequence>
<protein>
    <submittedName>
        <fullName evidence="1">Pentatricopeptide repeat domain-containing protein</fullName>
    </submittedName>
</protein>
<reference evidence="1 2" key="1">
    <citation type="journal article" date="2016" name="Sci. Rep.">
        <title>Insights into Adaptations to a Near-Obligate Nematode Endoparasitic Lifestyle from the Finished Genome of Drechmeria coniospora.</title>
        <authorList>
            <person name="Zhang L."/>
            <person name="Zhou Z."/>
            <person name="Guo Q."/>
            <person name="Fokkens L."/>
            <person name="Miskei M."/>
            <person name="Pocsi I."/>
            <person name="Zhang W."/>
            <person name="Chen M."/>
            <person name="Wang L."/>
            <person name="Sun Y."/>
            <person name="Donzelli B.G."/>
            <person name="Gibson D.M."/>
            <person name="Nelson D.R."/>
            <person name="Luo J.G."/>
            <person name="Rep M."/>
            <person name="Liu H."/>
            <person name="Yang S."/>
            <person name="Wang J."/>
            <person name="Krasnoff S.B."/>
            <person name="Xu Y."/>
            <person name="Molnar I."/>
            <person name="Lin M."/>
        </authorList>
    </citation>
    <scope>NUCLEOTIDE SEQUENCE [LARGE SCALE GENOMIC DNA]</scope>
    <source>
        <strain evidence="1 2">ARSEF 6962</strain>
    </source>
</reference>
<dbReference type="Proteomes" id="UP000076580">
    <property type="component" value="Chromosome 01"/>
</dbReference>
<dbReference type="RefSeq" id="XP_040659069.1">
    <property type="nucleotide sequence ID" value="XM_040798186.1"/>
</dbReference>
<keyword evidence="2" id="KW-1185">Reference proteome</keyword>
<accession>A0A151GRH5</accession>
<evidence type="ECO:0000313" key="1">
    <source>
        <dbReference type="EMBL" id="KYK59717.1"/>
    </source>
</evidence>
<dbReference type="AlphaFoldDB" id="A0A151GRH5"/>
<organism evidence="1 2">
    <name type="scientific">Drechmeria coniospora</name>
    <name type="common">Nematophagous fungus</name>
    <name type="synonym">Meria coniospora</name>
    <dbReference type="NCBI Taxonomy" id="98403"/>
    <lineage>
        <taxon>Eukaryota</taxon>
        <taxon>Fungi</taxon>
        <taxon>Dikarya</taxon>
        <taxon>Ascomycota</taxon>
        <taxon>Pezizomycotina</taxon>
        <taxon>Sordariomycetes</taxon>
        <taxon>Hypocreomycetidae</taxon>
        <taxon>Hypocreales</taxon>
        <taxon>Ophiocordycipitaceae</taxon>
        <taxon>Drechmeria</taxon>
    </lineage>
</organism>
<gene>
    <name evidence="1" type="ORF">DCS_00851</name>
</gene>
<dbReference type="EMBL" id="LAYC01000001">
    <property type="protein sequence ID" value="KYK59717.1"/>
    <property type="molecule type" value="Genomic_DNA"/>
</dbReference>